<sequence>MTSRLRPPAASQSRSRSARRGKFVDVERQRQATLKKFGKLSSMNHLRRLVRCDPFTGTPGVVLTQEEEALVRWKIRWVWGSQLCPSAQSGNKEPLYDCLSPLVYSRRRFSPQKSVPPSPLLDCDPSNMGRTRAETRRMNHHVEMEVEEETAEGDGKGGSASKGVEPCVDWSDSTTAAGLWGVDREESESIPLLDLMLARKDWKAIKSRLTAASISAAPAAVRSSSSRSPATTHTHASVPHGRDGSLSTSHHRRRSSISRSPLPASFLQAPPLQHLVQHPEIRPEDRDTLEEETLDLSSAFAFLQRQQHQQQQIAALGESNGTAEAGEDEPAPGPMASGGTGRMFLSSSPGSSSNRRSAVKESVDIAPARGKRGRRNSQSQQAKKNLNTPGSVKATLSPPDPNHPTTSKSPPLSGGLVSGLEADDLLLEEEDDGGGDVLMQPVVKRGGYSARASFLRSASNLSAASERRPSSVGRFSLLGSGRDLGRKGSVSVPPVAPPRIEPDARPATKRRREKKSEEQQTKQTLPYPTITTPSPHGFLPAPLLPLDLHHPQGSSAFSRLPLPLVPPLSSPFQHALHYRRIPPPHAHTDVSMPPRNSVHPTSMKRQRSFGLTDSGVPVQPTSPLAAAPTSSIAPLRRRSSSLLFSAQTPGTLPSPSAASLHPSPPASQVQTAAPNGDTASARHPLQSVRKSKEFSKSATAERRREQQRRKATSLSTVSARRQQPTTAKRTRVDPMAAAQEKSKVSPLSRKELAMIHARAGAARARGAVGGGRVSSVRVGRGGRGISLLGTHSPHAPLTAAGRGFAGSSALPPASPVPPTGPVPVSQLYAHLGQQSNGILLGDGKSASCKDSAEAAEGKSLRGSGRSDRADPLSSSSSSSSSETNLQRKKKELLVRKDSLAASTESRKPLSRQQGMAGFGVGFSASASISCLQKPHQEQVREKASRTSLQLALDPQVHRPSYGPHTEMGFGGHQRAHGLAGTSWSAGVPSSSASNSREGSAKPPSGGVSFLAAAQPAPRSQVASPSQQAGPQKVKEKGAPPLFPFTQVLLTPIPNKQPSSTQKESCHEEVPSASTSSSSASGASFSSSSSSSFPQAPACTSAGRDNDALSASKPVPSSILAGTLFPPPSRTPMPFSPPAPSNASSTPPSKLQDVTGQKTSAEDSQQASSIQTVRNHHAPGHEKNNRSNGSSAAARDASHKGSDSAPQAVSTSATIASELGGGALSILPSSASASSPSFSSVVRKPPTPSPSVSVG</sequence>
<feature type="compositionally biased region" description="Low complexity" evidence="1">
    <location>
        <begin position="346"/>
        <end position="356"/>
    </location>
</feature>
<dbReference type="AlphaFoldDB" id="A0A0G4HMG8"/>
<evidence type="ECO:0000256" key="1">
    <source>
        <dbReference type="SAM" id="MobiDB-lite"/>
    </source>
</evidence>
<protein>
    <submittedName>
        <fullName evidence="2">Uncharacterized protein</fullName>
    </submittedName>
</protein>
<feature type="region of interest" description="Disordered" evidence="1">
    <location>
        <begin position="798"/>
        <end position="825"/>
    </location>
</feature>
<feature type="region of interest" description="Disordered" evidence="1">
    <location>
        <begin position="1"/>
        <end position="25"/>
    </location>
</feature>
<proteinExistence type="predicted"/>
<feature type="compositionally biased region" description="Basic and acidic residues" evidence="1">
    <location>
        <begin position="850"/>
        <end position="870"/>
    </location>
</feature>
<feature type="compositionally biased region" description="Polar residues" evidence="1">
    <location>
        <begin position="1203"/>
        <end position="1214"/>
    </location>
</feature>
<feature type="compositionally biased region" description="Low complexity" evidence="1">
    <location>
        <begin position="1071"/>
        <end position="1091"/>
    </location>
</feature>
<feature type="compositionally biased region" description="Pro residues" evidence="1">
    <location>
        <begin position="812"/>
        <end position="821"/>
    </location>
</feature>
<accession>A0A0G4HMG8</accession>
<feature type="compositionally biased region" description="Polar residues" evidence="1">
    <location>
        <begin position="1020"/>
        <end position="1029"/>
    </location>
</feature>
<dbReference type="EMBL" id="CDMZ01003158">
    <property type="protein sequence ID" value="CEM45337.1"/>
    <property type="molecule type" value="Genomic_DNA"/>
</dbReference>
<feature type="region of interest" description="Disordered" evidence="1">
    <location>
        <begin position="973"/>
        <end position="1038"/>
    </location>
</feature>
<name>A0A0G4HMG8_9ALVE</name>
<feature type="compositionally biased region" description="Polar residues" evidence="1">
    <location>
        <begin position="1053"/>
        <end position="1062"/>
    </location>
</feature>
<gene>
    <name evidence="2" type="ORF">Cvel_29073</name>
</gene>
<feature type="region of interest" description="Disordered" evidence="1">
    <location>
        <begin position="582"/>
        <end position="633"/>
    </location>
</feature>
<dbReference type="VEuPathDB" id="CryptoDB:Cvel_29073"/>
<feature type="compositionally biased region" description="Low complexity" evidence="1">
    <location>
        <begin position="1"/>
        <end position="15"/>
    </location>
</feature>
<feature type="compositionally biased region" description="Basic and acidic residues" evidence="1">
    <location>
        <begin position="690"/>
        <end position="704"/>
    </location>
</feature>
<feature type="region of interest" description="Disordered" evidence="1">
    <location>
        <begin position="310"/>
        <end position="440"/>
    </location>
</feature>
<feature type="region of interest" description="Disordered" evidence="1">
    <location>
        <begin position="458"/>
        <end position="534"/>
    </location>
</feature>
<feature type="compositionally biased region" description="Acidic residues" evidence="1">
    <location>
        <begin position="421"/>
        <end position="434"/>
    </location>
</feature>
<feature type="compositionally biased region" description="Polar residues" evidence="1">
    <location>
        <begin position="376"/>
        <end position="390"/>
    </location>
</feature>
<feature type="compositionally biased region" description="Low complexity" evidence="1">
    <location>
        <begin position="1223"/>
        <end position="1239"/>
    </location>
</feature>
<feature type="compositionally biased region" description="Polar residues" evidence="1">
    <location>
        <begin position="1151"/>
        <end position="1172"/>
    </location>
</feature>
<feature type="region of interest" description="Disordered" evidence="1">
    <location>
        <begin position="645"/>
        <end position="745"/>
    </location>
</feature>
<feature type="compositionally biased region" description="Low complexity" evidence="1">
    <location>
        <begin position="982"/>
        <end position="997"/>
    </location>
</feature>
<feature type="region of interest" description="Disordered" evidence="1">
    <location>
        <begin position="1051"/>
        <end position="1254"/>
    </location>
</feature>
<feature type="region of interest" description="Disordered" evidence="1">
    <location>
        <begin position="213"/>
        <end position="277"/>
    </location>
</feature>
<organism evidence="2">
    <name type="scientific">Chromera velia CCMP2878</name>
    <dbReference type="NCBI Taxonomy" id="1169474"/>
    <lineage>
        <taxon>Eukaryota</taxon>
        <taxon>Sar</taxon>
        <taxon>Alveolata</taxon>
        <taxon>Colpodellida</taxon>
        <taxon>Chromeraceae</taxon>
        <taxon>Chromera</taxon>
    </lineage>
</organism>
<feature type="region of interest" description="Disordered" evidence="1">
    <location>
        <begin position="145"/>
        <end position="168"/>
    </location>
</feature>
<feature type="compositionally biased region" description="Polar residues" evidence="1">
    <location>
        <begin position="712"/>
        <end position="727"/>
    </location>
</feature>
<feature type="compositionally biased region" description="Low complexity" evidence="1">
    <location>
        <begin position="213"/>
        <end position="237"/>
    </location>
</feature>
<feature type="compositionally biased region" description="Pro residues" evidence="1">
    <location>
        <begin position="1124"/>
        <end position="1139"/>
    </location>
</feature>
<feature type="region of interest" description="Disordered" evidence="1">
    <location>
        <begin position="842"/>
        <end position="912"/>
    </location>
</feature>
<reference evidence="2" key="1">
    <citation type="submission" date="2014-11" db="EMBL/GenBank/DDBJ databases">
        <authorList>
            <person name="Otto D Thomas"/>
            <person name="Naeem Raeece"/>
        </authorList>
    </citation>
    <scope>NUCLEOTIDE SEQUENCE</scope>
</reference>
<feature type="compositionally biased region" description="Polar residues" evidence="1">
    <location>
        <begin position="521"/>
        <end position="534"/>
    </location>
</feature>
<evidence type="ECO:0000313" key="2">
    <source>
        <dbReference type="EMBL" id="CEM45337.1"/>
    </source>
</evidence>